<evidence type="ECO:0000313" key="2">
    <source>
        <dbReference type="EMBL" id="PWN42203.1"/>
    </source>
</evidence>
<proteinExistence type="predicted"/>
<dbReference type="EMBL" id="KZ819382">
    <property type="protein sequence ID" value="PWN42203.1"/>
    <property type="molecule type" value="Genomic_DNA"/>
</dbReference>
<feature type="compositionally biased region" description="Low complexity" evidence="1">
    <location>
        <begin position="396"/>
        <end position="413"/>
    </location>
</feature>
<dbReference type="AlphaFoldDB" id="A0A316W0G7"/>
<sequence>MAISLLACNVSSITRLTSGSSRHSRRRPPDLHPARKRLIAYTGLTARIHFPEQSSALAQARRRLTRQARPSCVLSHFAVLQLASASLQATPLPRRVRTIHLLGGTSTWRALPVLLHPAVVGSNPRGKQSPRPSASFAPLHIDQHLVKMAFLPDSTAHPPAASQVLPPFAASASGLQSLGSQGRLSGFARSDSVASVASQSSDAGARGSHKLSARVPPHVENRLEYLGMEKRSYVARGYRSPATSIPEPKHDNGVWPLGAGPPPEMSEKQSRFEAALAARTLGVGLHSGSHANPRQALNEGSSQKKLGKRTAAWSRTATAPARELLPYGGFERASSFSSVATASPANHAAGDEWPSDNALQPVQLTHAGGRNAVLEMAFAEEEEYGVPPLSPISSNSEGEASPSTSPEESLPSSFVHKPSPLGGLGASTALQGRKSGLGTRANGLNRAAAQTMPVQKSEPWTQWNFSEAARNDTGF</sequence>
<dbReference type="OrthoDB" id="3356375at2759"/>
<keyword evidence="3" id="KW-1185">Reference proteome</keyword>
<gene>
    <name evidence="2" type="ORF">IE81DRAFT_366790</name>
</gene>
<dbReference type="RefSeq" id="XP_025369363.1">
    <property type="nucleotide sequence ID" value="XM_025517035.1"/>
</dbReference>
<dbReference type="InParanoid" id="A0A316W0G7"/>
<dbReference type="Proteomes" id="UP000245783">
    <property type="component" value="Unassembled WGS sequence"/>
</dbReference>
<feature type="region of interest" description="Disordered" evidence="1">
    <location>
        <begin position="286"/>
        <end position="314"/>
    </location>
</feature>
<accession>A0A316W0G7</accession>
<feature type="compositionally biased region" description="Polar residues" evidence="1">
    <location>
        <begin position="452"/>
        <end position="465"/>
    </location>
</feature>
<protein>
    <submittedName>
        <fullName evidence="2">Uncharacterized protein</fullName>
    </submittedName>
</protein>
<organism evidence="2 3">
    <name type="scientific">Ceraceosorus guamensis</name>
    <dbReference type="NCBI Taxonomy" id="1522189"/>
    <lineage>
        <taxon>Eukaryota</taxon>
        <taxon>Fungi</taxon>
        <taxon>Dikarya</taxon>
        <taxon>Basidiomycota</taxon>
        <taxon>Ustilaginomycotina</taxon>
        <taxon>Exobasidiomycetes</taxon>
        <taxon>Ceraceosorales</taxon>
        <taxon>Ceraceosoraceae</taxon>
        <taxon>Ceraceosorus</taxon>
    </lineage>
</organism>
<name>A0A316W0G7_9BASI</name>
<evidence type="ECO:0000256" key="1">
    <source>
        <dbReference type="SAM" id="MobiDB-lite"/>
    </source>
</evidence>
<evidence type="ECO:0000313" key="3">
    <source>
        <dbReference type="Proteomes" id="UP000245783"/>
    </source>
</evidence>
<feature type="region of interest" description="Disordered" evidence="1">
    <location>
        <begin position="384"/>
        <end position="475"/>
    </location>
</feature>
<dbReference type="GeneID" id="37038905"/>
<reference evidence="2 3" key="1">
    <citation type="journal article" date="2018" name="Mol. Biol. Evol.">
        <title>Broad Genomic Sampling Reveals a Smut Pathogenic Ancestry of the Fungal Clade Ustilaginomycotina.</title>
        <authorList>
            <person name="Kijpornyongpan T."/>
            <person name="Mondo S.J."/>
            <person name="Barry K."/>
            <person name="Sandor L."/>
            <person name="Lee J."/>
            <person name="Lipzen A."/>
            <person name="Pangilinan J."/>
            <person name="LaButti K."/>
            <person name="Hainaut M."/>
            <person name="Henrissat B."/>
            <person name="Grigoriev I.V."/>
            <person name="Spatafora J.W."/>
            <person name="Aime M.C."/>
        </authorList>
    </citation>
    <scope>NUCLEOTIDE SEQUENCE [LARGE SCALE GENOMIC DNA]</scope>
    <source>
        <strain evidence="2 3">MCA 4658</strain>
    </source>
</reference>